<proteinExistence type="predicted"/>
<reference evidence="1" key="1">
    <citation type="submission" date="2024-12" db="EMBL/GenBank/DDBJ databases">
        <title>Comparative genomics and development of molecular markers within Purpureocillium lilacinum and among Purpureocillium species.</title>
        <authorList>
            <person name="Yeh Z.-Y."/>
            <person name="Ni N.-T."/>
            <person name="Lo P.-H."/>
            <person name="Mushyakhwo K."/>
            <person name="Lin C.-F."/>
            <person name="Nai Y.-S."/>
        </authorList>
    </citation>
    <scope>NUCLEOTIDE SEQUENCE</scope>
    <source>
        <strain evidence="1">NCHU-NPUST-175</strain>
    </source>
</reference>
<dbReference type="Proteomes" id="UP001638806">
    <property type="component" value="Unassembled WGS sequence"/>
</dbReference>
<accession>A0ACC4DI12</accession>
<name>A0ACC4DI12_PURLI</name>
<gene>
    <name evidence="1" type="ORF">ACCO45_011301</name>
</gene>
<sequence>MLAVGGGGVLHRRSILGRGPEGSGGELPTTETWADGLDLVWSVVKPFSTVDDKAGAGELRDDLAAKPAVSHREMEPREARPTQNRLGGRSRSPDATDTLLRKYNQAPPAERNVYRPRCYPRPCDMPRRLRIHLVQCARREEPGAAWQKISVWVTLGAGLAGLAETFCQRLDRHGPMGRSAVDITAVAGFETGVRWGRGVAQFGKTEANRLQESRRSLARSVKGRRDPCGPEI</sequence>
<evidence type="ECO:0000313" key="1">
    <source>
        <dbReference type="EMBL" id="KAL3955738.1"/>
    </source>
</evidence>
<organism evidence="1 2">
    <name type="scientific">Purpureocillium lilacinum</name>
    <name type="common">Paecilomyces lilacinus</name>
    <dbReference type="NCBI Taxonomy" id="33203"/>
    <lineage>
        <taxon>Eukaryota</taxon>
        <taxon>Fungi</taxon>
        <taxon>Dikarya</taxon>
        <taxon>Ascomycota</taxon>
        <taxon>Pezizomycotina</taxon>
        <taxon>Sordariomycetes</taxon>
        <taxon>Hypocreomycetidae</taxon>
        <taxon>Hypocreales</taxon>
        <taxon>Ophiocordycipitaceae</taxon>
        <taxon>Purpureocillium</taxon>
    </lineage>
</organism>
<protein>
    <submittedName>
        <fullName evidence="1">Uncharacterized protein</fullName>
    </submittedName>
</protein>
<dbReference type="EMBL" id="JBGNUJ010000010">
    <property type="protein sequence ID" value="KAL3955738.1"/>
    <property type="molecule type" value="Genomic_DNA"/>
</dbReference>
<keyword evidence="2" id="KW-1185">Reference proteome</keyword>
<evidence type="ECO:0000313" key="2">
    <source>
        <dbReference type="Proteomes" id="UP001638806"/>
    </source>
</evidence>
<comment type="caution">
    <text evidence="1">The sequence shown here is derived from an EMBL/GenBank/DDBJ whole genome shotgun (WGS) entry which is preliminary data.</text>
</comment>